<sequence>MAPTFTSFLFFKLKSRSKTLRPPSPALLRTNDPPTEQDISRIRDAIARVENKLKKKRNHTSQESYTKFLEAHKAILSPYRRLPTELIVEIFLYYHENPADPKYNVVPWGLAHICHRWRIIALNTPALWRNLPPMRLVSVERPQLKWHTARLSTLLARSGNSPITFALTKTETTTLDDEVVTMLSEHSERWESICLTICGSVCAHFSKIKGRVPALRSLRLLLTGSLSFDIFEVAPKLRQVSLGSLTWPGIVKLPWNQITDFTEDASRTDHIVTVLHSSAEALQRLNFITDQSWALFDGTAVIRPTTLPNLTCLALQTPFETGLKSLLDALTVPALQELVLKIFTDRSLTQEVVNLLTRSQCMLRKLTIHTSPAQSIEQVLAAAPHLTTLDINDPAQNLICALTGVNAGREWTLVPCLDSLTIRVGVKFALLSELGRLARVRCDLALEGAAAADPVHVHRLQEFNVACPLLTQNVDRGFDVWAAAQFAQHCFETFGLGGAGDPTLKEAKKRLDGELCEISAVNKNSTMSRKARLVKLAKHVDTLIDHLECFDVAPESIIYLYLKRIDFTLDSLLDSQIPLEMKPPLNARVQRLVVKWGAVLIATLPIMRWGWQKDGFLTYLSGHNGSVHDIARFAFQRYKCQKCYVGLRSRSRRGQLPADVDFKKPATDLWQSEV</sequence>
<protein>
    <submittedName>
        <fullName evidence="1">Uncharacterized protein</fullName>
    </submittedName>
</protein>
<accession>A0A0D2PH31</accession>
<keyword evidence="2" id="KW-1185">Reference proteome</keyword>
<dbReference type="Gene3D" id="1.20.1280.50">
    <property type="match status" value="1"/>
</dbReference>
<dbReference type="Proteomes" id="UP000054270">
    <property type="component" value="Unassembled WGS sequence"/>
</dbReference>
<reference evidence="2" key="1">
    <citation type="submission" date="2014-04" db="EMBL/GenBank/DDBJ databases">
        <title>Evolutionary Origins and Diversification of the Mycorrhizal Mutualists.</title>
        <authorList>
            <consortium name="DOE Joint Genome Institute"/>
            <consortium name="Mycorrhizal Genomics Consortium"/>
            <person name="Kohler A."/>
            <person name="Kuo A."/>
            <person name="Nagy L.G."/>
            <person name="Floudas D."/>
            <person name="Copeland A."/>
            <person name="Barry K.W."/>
            <person name="Cichocki N."/>
            <person name="Veneault-Fourrey C."/>
            <person name="LaButti K."/>
            <person name="Lindquist E.A."/>
            <person name="Lipzen A."/>
            <person name="Lundell T."/>
            <person name="Morin E."/>
            <person name="Murat C."/>
            <person name="Riley R."/>
            <person name="Ohm R."/>
            <person name="Sun H."/>
            <person name="Tunlid A."/>
            <person name="Henrissat B."/>
            <person name="Grigoriev I.V."/>
            <person name="Hibbett D.S."/>
            <person name="Martin F."/>
        </authorList>
    </citation>
    <scope>NUCLEOTIDE SEQUENCE [LARGE SCALE GENOMIC DNA]</scope>
    <source>
        <strain evidence="2">FD-334 SS-4</strain>
    </source>
</reference>
<dbReference type="AlphaFoldDB" id="A0A0D2PH31"/>
<organism evidence="1 2">
    <name type="scientific">Hypholoma sublateritium (strain FD-334 SS-4)</name>
    <dbReference type="NCBI Taxonomy" id="945553"/>
    <lineage>
        <taxon>Eukaryota</taxon>
        <taxon>Fungi</taxon>
        <taxon>Dikarya</taxon>
        <taxon>Basidiomycota</taxon>
        <taxon>Agaricomycotina</taxon>
        <taxon>Agaricomycetes</taxon>
        <taxon>Agaricomycetidae</taxon>
        <taxon>Agaricales</taxon>
        <taxon>Agaricineae</taxon>
        <taxon>Strophariaceae</taxon>
        <taxon>Hypholoma</taxon>
    </lineage>
</organism>
<dbReference type="OMA" id="ICHRWRI"/>
<dbReference type="Gene3D" id="3.80.10.10">
    <property type="entry name" value="Ribonuclease Inhibitor"/>
    <property type="match status" value="1"/>
</dbReference>
<dbReference type="InterPro" id="IPR032675">
    <property type="entry name" value="LRR_dom_sf"/>
</dbReference>
<proteinExistence type="predicted"/>
<evidence type="ECO:0000313" key="2">
    <source>
        <dbReference type="Proteomes" id="UP000054270"/>
    </source>
</evidence>
<dbReference type="STRING" id="945553.A0A0D2PH31"/>
<name>A0A0D2PH31_HYPSF</name>
<evidence type="ECO:0000313" key="1">
    <source>
        <dbReference type="EMBL" id="KJA27811.1"/>
    </source>
</evidence>
<dbReference type="EMBL" id="KN817523">
    <property type="protein sequence ID" value="KJA27811.1"/>
    <property type="molecule type" value="Genomic_DNA"/>
</dbReference>
<dbReference type="OrthoDB" id="3365698at2759"/>
<gene>
    <name evidence="1" type="ORF">HYPSUDRAFT_34959</name>
</gene>